<organism evidence="4">
    <name type="scientific">Haemonchus placei</name>
    <name type="common">Barber's pole worm</name>
    <dbReference type="NCBI Taxonomy" id="6290"/>
    <lineage>
        <taxon>Eukaryota</taxon>
        <taxon>Metazoa</taxon>
        <taxon>Ecdysozoa</taxon>
        <taxon>Nematoda</taxon>
        <taxon>Chromadorea</taxon>
        <taxon>Rhabditida</taxon>
        <taxon>Rhabditina</taxon>
        <taxon>Rhabditomorpha</taxon>
        <taxon>Strongyloidea</taxon>
        <taxon>Trichostrongylidae</taxon>
        <taxon>Haemonchus</taxon>
    </lineage>
</organism>
<dbReference type="GO" id="GO:0015074">
    <property type="term" value="P:DNA integration"/>
    <property type="evidence" value="ECO:0007669"/>
    <property type="project" value="InterPro"/>
</dbReference>
<reference evidence="4" key="1">
    <citation type="submission" date="2017-02" db="UniProtKB">
        <authorList>
            <consortium name="WormBaseParasite"/>
        </authorList>
    </citation>
    <scope>IDENTIFICATION</scope>
</reference>
<accession>A0A0N4WSX0</accession>
<dbReference type="GO" id="GO:0003676">
    <property type="term" value="F:nucleic acid binding"/>
    <property type="evidence" value="ECO:0007669"/>
    <property type="project" value="InterPro"/>
</dbReference>
<dbReference type="InterPro" id="IPR012337">
    <property type="entry name" value="RNaseH-like_sf"/>
</dbReference>
<reference evidence="2 3" key="2">
    <citation type="submission" date="2018-11" db="EMBL/GenBank/DDBJ databases">
        <authorList>
            <consortium name="Pathogen Informatics"/>
        </authorList>
    </citation>
    <scope>NUCLEOTIDE SEQUENCE [LARGE SCALE GENOMIC DNA]</scope>
    <source>
        <strain evidence="2 3">MHpl1</strain>
    </source>
</reference>
<sequence length="215" mass="24633">MDYIGPFSYREDNITISKYWIILITCLNTRAIFTKVVTSMYAEALLHVLRPFIATNGFPNWIVCDNARVFKTINEIQSNMFSSITPKENAIDYCANRKMSFNFIASHSPWQGGVYERMVGMSKAAFRNAIRREISGIETSKTITADCTAICNLRPLTNVMDEQSQYPLRPIDFLRPTALIATPRFDCIEDYTPPTSVHENLMELWKTTNEVLTSF</sequence>
<evidence type="ECO:0000259" key="1">
    <source>
        <dbReference type="PROSITE" id="PS50994"/>
    </source>
</evidence>
<evidence type="ECO:0000313" key="3">
    <source>
        <dbReference type="Proteomes" id="UP000268014"/>
    </source>
</evidence>
<dbReference type="WBParaSite" id="HPLM_0001465601-mRNA-1">
    <property type="protein sequence ID" value="HPLM_0001465601-mRNA-1"/>
    <property type="gene ID" value="HPLM_0001465601"/>
</dbReference>
<keyword evidence="3" id="KW-1185">Reference proteome</keyword>
<feature type="domain" description="Integrase catalytic" evidence="1">
    <location>
        <begin position="1"/>
        <end position="178"/>
    </location>
</feature>
<dbReference type="AlphaFoldDB" id="A0A0N4WSX0"/>
<dbReference type="Proteomes" id="UP000268014">
    <property type="component" value="Unassembled WGS sequence"/>
</dbReference>
<evidence type="ECO:0000313" key="4">
    <source>
        <dbReference type="WBParaSite" id="HPLM_0001465601-mRNA-1"/>
    </source>
</evidence>
<dbReference type="PANTHER" id="PTHR47331:SF2">
    <property type="match status" value="1"/>
</dbReference>
<protein>
    <submittedName>
        <fullName evidence="4">Integrase catalytic domain-containing protein</fullName>
    </submittedName>
</protein>
<dbReference type="OMA" id="PENEHDI"/>
<dbReference type="EMBL" id="UZAF01018643">
    <property type="protein sequence ID" value="VDO53553.1"/>
    <property type="molecule type" value="Genomic_DNA"/>
</dbReference>
<proteinExistence type="predicted"/>
<gene>
    <name evidence="2" type="ORF">HPLM_LOCUS14648</name>
</gene>
<dbReference type="OrthoDB" id="5858800at2759"/>
<dbReference type="PROSITE" id="PS50994">
    <property type="entry name" value="INTEGRASE"/>
    <property type="match status" value="1"/>
</dbReference>
<evidence type="ECO:0000313" key="2">
    <source>
        <dbReference type="EMBL" id="VDO53553.1"/>
    </source>
</evidence>
<dbReference type="PANTHER" id="PTHR47331">
    <property type="entry name" value="PHD-TYPE DOMAIN-CONTAINING PROTEIN"/>
    <property type="match status" value="1"/>
</dbReference>
<dbReference type="InterPro" id="IPR036397">
    <property type="entry name" value="RNaseH_sf"/>
</dbReference>
<name>A0A0N4WSX0_HAEPC</name>
<dbReference type="SUPFAM" id="SSF53098">
    <property type="entry name" value="Ribonuclease H-like"/>
    <property type="match status" value="1"/>
</dbReference>
<dbReference type="Gene3D" id="3.30.420.10">
    <property type="entry name" value="Ribonuclease H-like superfamily/Ribonuclease H"/>
    <property type="match status" value="1"/>
</dbReference>
<dbReference type="InterPro" id="IPR001584">
    <property type="entry name" value="Integrase_cat-core"/>
</dbReference>
<dbReference type="STRING" id="6290.A0A0N4WSX0"/>